<accession>A0A7U2FEN7</accession>
<name>A0A7U2FEN7_PHANO</name>
<organism evidence="1 2">
    <name type="scientific">Phaeosphaeria nodorum (strain SN15 / ATCC MYA-4574 / FGSC 10173)</name>
    <name type="common">Glume blotch fungus</name>
    <name type="synonym">Parastagonospora nodorum</name>
    <dbReference type="NCBI Taxonomy" id="321614"/>
    <lineage>
        <taxon>Eukaryota</taxon>
        <taxon>Fungi</taxon>
        <taxon>Dikarya</taxon>
        <taxon>Ascomycota</taxon>
        <taxon>Pezizomycotina</taxon>
        <taxon>Dothideomycetes</taxon>
        <taxon>Pleosporomycetidae</taxon>
        <taxon>Pleosporales</taxon>
        <taxon>Pleosporineae</taxon>
        <taxon>Phaeosphaeriaceae</taxon>
        <taxon>Parastagonospora</taxon>
    </lineage>
</organism>
<gene>
    <name evidence="1" type="ORF">JI435_137330</name>
</gene>
<proteinExistence type="predicted"/>
<dbReference type="EMBL" id="CP069038">
    <property type="protein sequence ID" value="QRD03869.1"/>
    <property type="molecule type" value="Genomic_DNA"/>
</dbReference>
<reference evidence="2" key="1">
    <citation type="journal article" date="2021" name="BMC Genomics">
        <title>Chromosome-level genome assembly and manually-curated proteome of model necrotroph Parastagonospora nodorum Sn15 reveals a genome-wide trove of candidate effector homologs, and redundancy of virulence-related functions within an accessory chromosome.</title>
        <authorList>
            <person name="Bertazzoni S."/>
            <person name="Jones D.A.B."/>
            <person name="Phan H.T."/>
            <person name="Tan K.-C."/>
            <person name="Hane J.K."/>
        </authorList>
    </citation>
    <scope>NUCLEOTIDE SEQUENCE [LARGE SCALE GENOMIC DNA]</scope>
    <source>
        <strain evidence="2">SN15 / ATCC MYA-4574 / FGSC 10173)</strain>
    </source>
</reference>
<dbReference type="VEuPathDB" id="FungiDB:JI435_137330"/>
<dbReference type="Proteomes" id="UP000663193">
    <property type="component" value="Chromosome 16"/>
</dbReference>
<keyword evidence="2" id="KW-1185">Reference proteome</keyword>
<sequence>MVPAASTPNQTNGVDLAHSAIRVAPQLLLFANSHASLYAQRCATTVMGNPNSQTPLSATAERLQIKFERTVVSEGGGHSFESANRDRDMACSGVLDDINGYLDVAIAKLPHTSNDNPAIYMDLVVVNHVLELLSTIADARVLLLIDAVPSQAAIALISDRLPVAHTPTLAAIA</sequence>
<dbReference type="AlphaFoldDB" id="A0A7U2FEN7"/>
<evidence type="ECO:0000313" key="1">
    <source>
        <dbReference type="EMBL" id="QRD03869.1"/>
    </source>
</evidence>
<dbReference type="OrthoDB" id="10562024at2759"/>
<evidence type="ECO:0000313" key="2">
    <source>
        <dbReference type="Proteomes" id="UP000663193"/>
    </source>
</evidence>
<protein>
    <submittedName>
        <fullName evidence="1">Uncharacterized protein</fullName>
    </submittedName>
</protein>